<evidence type="ECO:0000313" key="1">
    <source>
        <dbReference type="EMBL" id="UTC29691.1"/>
    </source>
</evidence>
<organism evidence="1 2">
    <name type="scientific">Brevundimonas phage vB_BgoS-Bajun</name>
    <dbReference type="NCBI Taxonomy" id="2948594"/>
    <lineage>
        <taxon>Viruses</taxon>
        <taxon>Duplodnaviria</taxon>
        <taxon>Heunggongvirae</taxon>
        <taxon>Uroviricota</taxon>
        <taxon>Caudoviricetes</taxon>
        <taxon>Dolichocephalovirinae</taxon>
    </lineage>
</organism>
<evidence type="ECO:0000313" key="2">
    <source>
        <dbReference type="Proteomes" id="UP001057427"/>
    </source>
</evidence>
<name>A0A9E7ST77_9CAUD</name>
<keyword evidence="2" id="KW-1185">Reference proteome</keyword>
<dbReference type="Proteomes" id="UP001057427">
    <property type="component" value="Segment"/>
</dbReference>
<reference evidence="1" key="1">
    <citation type="submission" date="2022-05" db="EMBL/GenBank/DDBJ databases">
        <authorList>
            <person name="Friedrich I."/>
            <person name="Poehlein A."/>
            <person name="Schneider D."/>
            <person name="Hertel R."/>
            <person name="Daniel R."/>
        </authorList>
    </citation>
    <scope>NUCLEOTIDE SEQUENCE</scope>
</reference>
<accession>A0A9E7ST77</accession>
<proteinExistence type="predicted"/>
<protein>
    <submittedName>
        <fullName evidence="1">Uncharacterized protein</fullName>
    </submittedName>
</protein>
<sequence length="361" mass="39731">MTDVTSPRPVDRRSYSVRFMHPNLPGTGRQTTVAVYTTSQKQAAELMTVAVKELQTYGGSGGSIVGPLLRKYPDTAFVSLDQHDLTWITLDKLIAGAWEPSDVFDISEERAKHFDEMMGDKIESPAFGTVSINRISGSRNLFMVDYPVDSFIRITFKTAELRQRSGHDTVFSDREVASVDLSEVQFARLIASPNTMGTPCTYHNYRDPLSGEFLSPIIPDRHVADGETFRKAIEDKARTAMAKVTEAHAILSEAMKGGSIRKGDIQKALDTLAGAQREGVANLAYVVHSAHETIDTAIEHGKANFDAHVDFSLTRLGREALGERIQAAIESGTDFRDVGRHVLTVMAPTDTPSLDDNQKET</sequence>
<dbReference type="EMBL" id="ON529858">
    <property type="protein sequence ID" value="UTC29691.1"/>
    <property type="molecule type" value="Genomic_DNA"/>
</dbReference>
<gene>
    <name evidence="1" type="ORF">BAJUN_00610</name>
</gene>